<feature type="domain" description="CoA-binding" evidence="1">
    <location>
        <begin position="5"/>
        <end position="116"/>
    </location>
</feature>
<reference evidence="2" key="1">
    <citation type="submission" date="2022-11" db="EMBL/GenBank/DDBJ databases">
        <title>Lacinutrix neustonica HL-RS19T sp. nov., isolated from the surface microlayer sample of brackish Lake Shihwa.</title>
        <authorList>
            <person name="Choi J.Y."/>
            <person name="Hwang C.Y."/>
        </authorList>
    </citation>
    <scope>NUCLEOTIDE SEQUENCE</scope>
    <source>
        <strain evidence="2">HL-RS19</strain>
    </source>
</reference>
<dbReference type="EMBL" id="CP113088">
    <property type="protein sequence ID" value="WAC03500.1"/>
    <property type="molecule type" value="Genomic_DNA"/>
</dbReference>
<keyword evidence="3" id="KW-1185">Reference proteome</keyword>
<protein>
    <submittedName>
        <fullName evidence="2">CoA-binding protein</fullName>
    </submittedName>
</protein>
<dbReference type="SUPFAM" id="SSF51735">
    <property type="entry name" value="NAD(P)-binding Rossmann-fold domains"/>
    <property type="match status" value="1"/>
</dbReference>
<dbReference type="Proteomes" id="UP001164705">
    <property type="component" value="Chromosome"/>
</dbReference>
<gene>
    <name evidence="2" type="ORF">N7U66_08445</name>
</gene>
<proteinExistence type="predicted"/>
<dbReference type="KEGG" id="lnu:N7U66_08445"/>
<dbReference type="RefSeq" id="WP_267678083.1">
    <property type="nucleotide sequence ID" value="NZ_CP113088.1"/>
</dbReference>
<dbReference type="Gene3D" id="3.40.50.720">
    <property type="entry name" value="NAD(P)-binding Rossmann-like Domain"/>
    <property type="match status" value="1"/>
</dbReference>
<organism evidence="2 3">
    <name type="scientific">Lacinutrix neustonica</name>
    <dbReference type="NCBI Taxonomy" id="2980107"/>
    <lineage>
        <taxon>Bacteria</taxon>
        <taxon>Pseudomonadati</taxon>
        <taxon>Bacteroidota</taxon>
        <taxon>Flavobacteriia</taxon>
        <taxon>Flavobacteriales</taxon>
        <taxon>Flavobacteriaceae</taxon>
        <taxon>Lacinutrix</taxon>
    </lineage>
</organism>
<accession>A0A9E8SIA5</accession>
<evidence type="ECO:0000313" key="3">
    <source>
        <dbReference type="Proteomes" id="UP001164705"/>
    </source>
</evidence>
<evidence type="ECO:0000259" key="1">
    <source>
        <dbReference type="Pfam" id="PF13380"/>
    </source>
</evidence>
<evidence type="ECO:0000313" key="2">
    <source>
        <dbReference type="EMBL" id="WAC03500.1"/>
    </source>
</evidence>
<dbReference type="InterPro" id="IPR003781">
    <property type="entry name" value="CoA-bd"/>
</dbReference>
<dbReference type="AlphaFoldDB" id="A0A9E8SIA5"/>
<dbReference type="Pfam" id="PF13380">
    <property type="entry name" value="CoA_binding_2"/>
    <property type="match status" value="1"/>
</dbReference>
<sequence>MATNKKTLVLGASTKPHRYSNIAMQKLTAYKHETVAFGMREGEAYGVTIDTTFKDYKNLDTVTLYLNPTRQKDYYEYIVSLQPKRVIFNPGTENPEFYAILKENNIDFEVACTLVLLSTNQY</sequence>
<dbReference type="InterPro" id="IPR036291">
    <property type="entry name" value="NAD(P)-bd_dom_sf"/>
</dbReference>
<name>A0A9E8SIA5_9FLAO</name>